<protein>
    <submittedName>
        <fullName evidence="2">DUF4277 domain-containing protein</fullName>
    </submittedName>
</protein>
<gene>
    <name evidence="2" type="ORF">GTO91_17745</name>
</gene>
<accession>A0A845L4B4</accession>
<name>A0A845L4B4_9FIRM</name>
<dbReference type="Pfam" id="PF14104">
    <property type="entry name" value="DUF4277"/>
    <property type="match status" value="1"/>
</dbReference>
<dbReference type="EMBL" id="WXEY01000071">
    <property type="protein sequence ID" value="MZP31497.1"/>
    <property type="molecule type" value="Genomic_DNA"/>
</dbReference>
<reference evidence="2 3" key="1">
    <citation type="submission" date="2020-01" db="EMBL/GenBank/DDBJ databases">
        <title>Whole-genome sequence of Heliobacterium undosum DSM 13378.</title>
        <authorList>
            <person name="Kyndt J.A."/>
            <person name="Meyer T.E."/>
        </authorList>
    </citation>
    <scope>NUCLEOTIDE SEQUENCE [LARGE SCALE GENOMIC DNA]</scope>
    <source>
        <strain evidence="2 3">DSM 13378</strain>
    </source>
</reference>
<dbReference type="AlphaFoldDB" id="A0A845L4B4"/>
<dbReference type="RefSeq" id="WP_161260010.1">
    <property type="nucleotide sequence ID" value="NZ_WXEY01000071.1"/>
</dbReference>
<dbReference type="OrthoDB" id="2492750at2"/>
<evidence type="ECO:0000313" key="2">
    <source>
        <dbReference type="EMBL" id="MZP31497.1"/>
    </source>
</evidence>
<dbReference type="Proteomes" id="UP000463470">
    <property type="component" value="Unassembled WGS sequence"/>
</dbReference>
<feature type="non-terminal residue" evidence="2">
    <location>
        <position position="72"/>
    </location>
</feature>
<proteinExistence type="predicted"/>
<comment type="caution">
    <text evidence="2">The sequence shown here is derived from an EMBL/GenBank/DDBJ whole genome shotgun (WGS) entry which is preliminary data.</text>
</comment>
<keyword evidence="3" id="KW-1185">Reference proteome</keyword>
<evidence type="ECO:0000259" key="1">
    <source>
        <dbReference type="Pfam" id="PF14104"/>
    </source>
</evidence>
<evidence type="ECO:0000313" key="3">
    <source>
        <dbReference type="Proteomes" id="UP000463470"/>
    </source>
</evidence>
<organism evidence="2 3">
    <name type="scientific">Heliomicrobium undosum</name>
    <dbReference type="NCBI Taxonomy" id="121734"/>
    <lineage>
        <taxon>Bacteria</taxon>
        <taxon>Bacillati</taxon>
        <taxon>Bacillota</taxon>
        <taxon>Clostridia</taxon>
        <taxon>Eubacteriales</taxon>
        <taxon>Heliobacteriaceae</taxon>
        <taxon>Heliomicrobium</taxon>
    </lineage>
</organism>
<dbReference type="InterPro" id="IPR025457">
    <property type="entry name" value="DUF4277"/>
</dbReference>
<feature type="domain" description="DUF4277" evidence="1">
    <location>
        <begin position="12"/>
        <end position="71"/>
    </location>
</feature>
<sequence>MDHVTTPDTVDVLSVGGMPIFAEYCRELGIREIVNDMLRWDKEQWSATPGDLMVAMLVNLMASRTPLYLIRK</sequence>